<sequence>MGSTTSDGAGRPAAYIVAAGDNPDAIADRFGGLNLWALNCARRTDLRLFAGDVVNLDKYTVATVGDEDGRTNPASESERVSCLVQSAIPQAQLPR</sequence>
<dbReference type="Proteomes" id="UP000479756">
    <property type="component" value="Unassembled WGS sequence"/>
</dbReference>
<dbReference type="RefSeq" id="WP_163472495.1">
    <property type="nucleotide sequence ID" value="NZ_JAAGWZ010000001.1"/>
</dbReference>
<proteinExistence type="predicted"/>
<keyword evidence="2" id="KW-1185">Reference proteome</keyword>
<dbReference type="EMBL" id="JAAGWZ010000001">
    <property type="protein sequence ID" value="NEM90893.1"/>
    <property type="molecule type" value="Genomic_DNA"/>
</dbReference>
<dbReference type="CDD" id="cd00118">
    <property type="entry name" value="LysM"/>
    <property type="match status" value="1"/>
</dbReference>
<gene>
    <name evidence="1" type="ORF">G3T37_05940</name>
</gene>
<accession>A0A7C9PME2</accession>
<name>A0A7C9PME2_9MICO</name>
<evidence type="ECO:0000313" key="2">
    <source>
        <dbReference type="Proteomes" id="UP000479756"/>
    </source>
</evidence>
<dbReference type="AlphaFoldDB" id="A0A7C9PME2"/>
<organism evidence="1 2">
    <name type="scientific">Galbitalea soli</name>
    <dbReference type="NCBI Taxonomy" id="1268042"/>
    <lineage>
        <taxon>Bacteria</taxon>
        <taxon>Bacillati</taxon>
        <taxon>Actinomycetota</taxon>
        <taxon>Actinomycetes</taxon>
        <taxon>Micrococcales</taxon>
        <taxon>Microbacteriaceae</taxon>
        <taxon>Galbitalea</taxon>
    </lineage>
</organism>
<comment type="caution">
    <text evidence="1">The sequence shown here is derived from an EMBL/GenBank/DDBJ whole genome shotgun (WGS) entry which is preliminary data.</text>
</comment>
<evidence type="ECO:0008006" key="3">
    <source>
        <dbReference type="Google" id="ProtNLM"/>
    </source>
</evidence>
<evidence type="ECO:0000313" key="1">
    <source>
        <dbReference type="EMBL" id="NEM90893.1"/>
    </source>
</evidence>
<dbReference type="InterPro" id="IPR018392">
    <property type="entry name" value="LysM"/>
</dbReference>
<reference evidence="1 2" key="1">
    <citation type="journal article" date="2014" name="Int. J. Syst. Evol. Microbiol.">
        <title>Description of Galbitalea soli gen. nov., sp. nov., and Frondihabitans sucicola sp. nov.</title>
        <authorList>
            <person name="Kim S.J."/>
            <person name="Lim J.M."/>
            <person name="Ahn J.H."/>
            <person name="Weon H.Y."/>
            <person name="Hamada M."/>
            <person name="Suzuki K."/>
            <person name="Ahn T.Y."/>
            <person name="Kwon S.W."/>
        </authorList>
    </citation>
    <scope>NUCLEOTIDE SEQUENCE [LARGE SCALE GENOMIC DNA]</scope>
    <source>
        <strain evidence="1 2">NBRC 108727</strain>
    </source>
</reference>
<protein>
    <recommendedName>
        <fullName evidence="3">LysM peptidoglycan-binding domain-containing protein</fullName>
    </recommendedName>
</protein>